<keyword evidence="7 12" id="KW-0822">Tryptophan biosynthesis</keyword>
<feature type="binding site" evidence="12">
    <location>
        <begin position="82"/>
        <end position="83"/>
    </location>
    <ligand>
        <name>5-phospho-alpha-D-ribose 1-diphosphate</name>
        <dbReference type="ChEBI" id="CHEBI:58017"/>
    </ligand>
</feature>
<dbReference type="Pfam" id="PF02885">
    <property type="entry name" value="Glycos_trans_3N"/>
    <property type="match status" value="1"/>
</dbReference>
<evidence type="ECO:0000256" key="9">
    <source>
        <dbReference type="ARBA" id="ARBA00023141"/>
    </source>
</evidence>
<feature type="binding site" evidence="12">
    <location>
        <position position="87"/>
    </location>
    <ligand>
        <name>5-phospho-alpha-D-ribose 1-diphosphate</name>
        <dbReference type="ChEBI" id="CHEBI:58017"/>
    </ligand>
</feature>
<evidence type="ECO:0000259" key="14">
    <source>
        <dbReference type="Pfam" id="PF02885"/>
    </source>
</evidence>
<feature type="binding site" evidence="12">
    <location>
        <position position="165"/>
    </location>
    <ligand>
        <name>anthranilate</name>
        <dbReference type="ChEBI" id="CHEBI:16567"/>
        <label>2</label>
    </ligand>
</feature>
<feature type="binding site" evidence="12">
    <location>
        <position position="119"/>
    </location>
    <ligand>
        <name>5-phospho-alpha-D-ribose 1-diphosphate</name>
        <dbReference type="ChEBI" id="CHEBI:58017"/>
    </ligand>
</feature>
<dbReference type="GO" id="GO:0000287">
    <property type="term" value="F:magnesium ion binding"/>
    <property type="evidence" value="ECO:0007669"/>
    <property type="project" value="UniProtKB-UniRule"/>
</dbReference>
<feature type="binding site" evidence="12">
    <location>
        <position position="225"/>
    </location>
    <ligand>
        <name>Mg(2+)</name>
        <dbReference type="ChEBI" id="CHEBI:18420"/>
        <label>1</label>
    </ligand>
</feature>
<accession>A0A953LWY0</accession>
<dbReference type="SUPFAM" id="SSF52418">
    <property type="entry name" value="Nucleoside phosphorylase/phosphoribosyltransferase catalytic domain"/>
    <property type="match status" value="1"/>
</dbReference>
<feature type="binding site" evidence="12">
    <location>
        <begin position="107"/>
        <end position="115"/>
    </location>
    <ligand>
        <name>5-phospho-alpha-D-ribose 1-diphosphate</name>
        <dbReference type="ChEBI" id="CHEBI:58017"/>
    </ligand>
</feature>
<dbReference type="Pfam" id="PF00591">
    <property type="entry name" value="Glycos_transf_3"/>
    <property type="match status" value="1"/>
</dbReference>
<comment type="function">
    <text evidence="12">Catalyzes the transfer of the phosphoribosyl group of 5-phosphorylribose-1-pyrophosphate (PRPP) to anthranilate to yield N-(5'-phosphoribosyl)-anthranilate (PRA).</text>
</comment>
<feature type="domain" description="Glycosyl transferase family 3" evidence="13">
    <location>
        <begin position="74"/>
        <end position="323"/>
    </location>
</feature>
<evidence type="ECO:0000256" key="10">
    <source>
        <dbReference type="ARBA" id="ARBA00052328"/>
    </source>
</evidence>
<dbReference type="InterPro" id="IPR000312">
    <property type="entry name" value="Glycosyl_Trfase_fam3"/>
</dbReference>
<keyword evidence="5 12" id="KW-0808">Transferase</keyword>
<reference evidence="15" key="2">
    <citation type="submission" date="2021-08" db="EMBL/GenBank/DDBJ databases">
        <authorList>
            <person name="Dalcin Martins P."/>
        </authorList>
    </citation>
    <scope>NUCLEOTIDE SEQUENCE</scope>
    <source>
        <strain evidence="15">MAG_39</strain>
    </source>
</reference>
<dbReference type="InterPro" id="IPR017459">
    <property type="entry name" value="Glycosyl_Trfase_fam3_N_dom"/>
</dbReference>
<feature type="binding site" evidence="12">
    <location>
        <position position="225"/>
    </location>
    <ligand>
        <name>Mg(2+)</name>
        <dbReference type="ChEBI" id="CHEBI:18420"/>
        <label>2</label>
    </ligand>
</feature>
<dbReference type="PANTHER" id="PTHR43285:SF2">
    <property type="entry name" value="ANTHRANILATE PHOSPHORIBOSYLTRANSFERASE"/>
    <property type="match status" value="1"/>
</dbReference>
<feature type="binding site" evidence="12">
    <location>
        <position position="110"/>
    </location>
    <ligand>
        <name>anthranilate</name>
        <dbReference type="ChEBI" id="CHEBI:16567"/>
        <label>1</label>
    </ligand>
</feature>
<reference evidence="15" key="1">
    <citation type="journal article" date="2021" name="bioRxiv">
        <title>Unraveling nitrogen, sulfur and carbon metabolic pathways and microbial community transcriptional responses to substrate deprivation and toxicity stresses in a bioreactor mimicking anoxic brackish coastal sediment conditions.</title>
        <authorList>
            <person name="Martins P.D."/>
            <person name="Echeveste M.J."/>
            <person name="Arshad A."/>
            <person name="Kurth J."/>
            <person name="Ouboter H."/>
            <person name="Jetten M.S.M."/>
            <person name="Welte C.U."/>
        </authorList>
    </citation>
    <scope>NUCLEOTIDE SEQUENCE</scope>
    <source>
        <strain evidence="15">MAG_39</strain>
    </source>
</reference>
<evidence type="ECO:0000256" key="2">
    <source>
        <dbReference type="ARBA" id="ARBA00011738"/>
    </source>
</evidence>
<comment type="similarity">
    <text evidence="11">In the C-terminal section; belongs to the anthranilate phosphoribosyltransferase family.</text>
</comment>
<name>A0A953LWY0_9BACT</name>
<evidence type="ECO:0000256" key="7">
    <source>
        <dbReference type="ARBA" id="ARBA00022822"/>
    </source>
</evidence>
<feature type="binding site" evidence="12">
    <location>
        <position position="79"/>
    </location>
    <ligand>
        <name>anthranilate</name>
        <dbReference type="ChEBI" id="CHEBI:16567"/>
        <label>1</label>
    </ligand>
</feature>
<dbReference type="PANTHER" id="PTHR43285">
    <property type="entry name" value="ANTHRANILATE PHOSPHORIBOSYLTRANSFERASE"/>
    <property type="match status" value="1"/>
</dbReference>
<comment type="catalytic activity">
    <reaction evidence="10 12">
        <text>N-(5-phospho-beta-D-ribosyl)anthranilate + diphosphate = 5-phospho-alpha-D-ribose 1-diphosphate + anthranilate</text>
        <dbReference type="Rhea" id="RHEA:11768"/>
        <dbReference type="ChEBI" id="CHEBI:16567"/>
        <dbReference type="ChEBI" id="CHEBI:18277"/>
        <dbReference type="ChEBI" id="CHEBI:33019"/>
        <dbReference type="ChEBI" id="CHEBI:58017"/>
        <dbReference type="EC" id="2.4.2.18"/>
    </reaction>
</comment>
<evidence type="ECO:0000256" key="1">
    <source>
        <dbReference type="ARBA" id="ARBA00004907"/>
    </source>
</evidence>
<dbReference type="Gene3D" id="1.20.970.10">
    <property type="entry name" value="Transferase, Pyrimidine Nucleoside Phosphorylase, Chain C"/>
    <property type="match status" value="1"/>
</dbReference>
<sequence length="336" mass="36044">MIKEAINLIIQNVSLSEAEMAECMTEIMEGKATDAQIGAFLTALRIKGETVEEITGAARIMREKATKIDAPEGVIDTCGTGGDMSGTFNISTCVALVVAASGVPVAKHGNRSVSSQSGSTDVLEALGVKVDLPPEKVEKCLFETNFGFLFAPLFHPAMKYAIGPRREIGVRTIFNILGPLTNPANAKRQVLGVFTRRLTETLASVLGNLGAIDAMVVHGEDGLDEITTADGTRVSRWQNGQIETFYIVPEDYGFKRVDKTELVGGDREENARITLSILNGEFGPKRDIVVLNSAAAIMVSGRADSLSAGREMAEDAIDSGRALKKLKEVRKITQSL</sequence>
<evidence type="ECO:0000256" key="6">
    <source>
        <dbReference type="ARBA" id="ARBA00022723"/>
    </source>
</evidence>
<feature type="domain" description="Glycosyl transferase family 3 N-terminal" evidence="14">
    <location>
        <begin position="3"/>
        <end position="65"/>
    </location>
</feature>
<proteinExistence type="inferred from homology"/>
<evidence type="ECO:0000313" key="16">
    <source>
        <dbReference type="Proteomes" id="UP000705867"/>
    </source>
</evidence>
<keyword evidence="6 12" id="KW-0479">Metal-binding</keyword>
<comment type="subunit">
    <text evidence="2 12">Homodimer.</text>
</comment>
<dbReference type="InterPro" id="IPR035902">
    <property type="entry name" value="Nuc_phospho_transferase"/>
</dbReference>
<dbReference type="EMBL" id="JAIOIV010000075">
    <property type="protein sequence ID" value="MBZ0156406.1"/>
    <property type="molecule type" value="Genomic_DNA"/>
</dbReference>
<dbReference type="SUPFAM" id="SSF47648">
    <property type="entry name" value="Nucleoside phosphorylase/phosphoribosyltransferase N-terminal domain"/>
    <property type="match status" value="1"/>
</dbReference>
<organism evidence="15 16">
    <name type="scientific">Candidatus Nitrobium versatile</name>
    <dbReference type="NCBI Taxonomy" id="2884831"/>
    <lineage>
        <taxon>Bacteria</taxon>
        <taxon>Pseudomonadati</taxon>
        <taxon>Nitrospirota</taxon>
        <taxon>Nitrospiria</taxon>
        <taxon>Nitrospirales</taxon>
        <taxon>Nitrospiraceae</taxon>
        <taxon>Candidatus Nitrobium</taxon>
    </lineage>
</organism>
<comment type="pathway">
    <text evidence="1 12">Amino-acid biosynthesis; L-tryptophan biosynthesis; L-tryptophan from chorismate: step 2/5.</text>
</comment>
<dbReference type="FunFam" id="3.40.1030.10:FF:000002">
    <property type="entry name" value="Anthranilate phosphoribosyltransferase"/>
    <property type="match status" value="1"/>
</dbReference>
<dbReference type="NCBIfam" id="TIGR01245">
    <property type="entry name" value="trpD"/>
    <property type="match status" value="1"/>
</dbReference>
<dbReference type="GO" id="GO:0000162">
    <property type="term" value="P:L-tryptophan biosynthetic process"/>
    <property type="evidence" value="ECO:0007669"/>
    <property type="project" value="UniProtKB-UniRule"/>
</dbReference>
<evidence type="ECO:0000256" key="12">
    <source>
        <dbReference type="HAMAP-Rule" id="MF_00211"/>
    </source>
</evidence>
<feature type="binding site" evidence="12">
    <location>
        <position position="224"/>
    </location>
    <ligand>
        <name>Mg(2+)</name>
        <dbReference type="ChEBI" id="CHEBI:18420"/>
        <label>2</label>
    </ligand>
</feature>
<evidence type="ECO:0000256" key="3">
    <source>
        <dbReference type="ARBA" id="ARBA00022605"/>
    </source>
</evidence>
<evidence type="ECO:0000256" key="11">
    <source>
        <dbReference type="ARBA" id="ARBA00061188"/>
    </source>
</evidence>
<dbReference type="InterPro" id="IPR036320">
    <property type="entry name" value="Glycosyl_Trfase_fam3_N_dom_sf"/>
</dbReference>
<comment type="caution">
    <text evidence="15">The sequence shown here is derived from an EMBL/GenBank/DDBJ whole genome shotgun (WGS) entry which is preliminary data.</text>
</comment>
<comment type="cofactor">
    <cofactor evidence="12">
        <name>Mg(2+)</name>
        <dbReference type="ChEBI" id="CHEBI:18420"/>
    </cofactor>
    <text evidence="12">Binds 2 magnesium ions per monomer.</text>
</comment>
<dbReference type="Proteomes" id="UP000705867">
    <property type="component" value="Unassembled WGS sequence"/>
</dbReference>
<keyword evidence="4 12" id="KW-0328">Glycosyltransferase</keyword>
<evidence type="ECO:0000259" key="13">
    <source>
        <dbReference type="Pfam" id="PF00591"/>
    </source>
</evidence>
<evidence type="ECO:0000313" key="15">
    <source>
        <dbReference type="EMBL" id="MBZ0156406.1"/>
    </source>
</evidence>
<evidence type="ECO:0000256" key="4">
    <source>
        <dbReference type="ARBA" id="ARBA00022676"/>
    </source>
</evidence>
<dbReference type="GO" id="GO:0004048">
    <property type="term" value="F:anthranilate phosphoribosyltransferase activity"/>
    <property type="evidence" value="ECO:0007669"/>
    <property type="project" value="UniProtKB-UniRule"/>
</dbReference>
<dbReference type="Gene3D" id="3.40.1030.10">
    <property type="entry name" value="Nucleoside phosphorylase/phosphoribosyltransferase catalytic domain"/>
    <property type="match status" value="1"/>
</dbReference>
<feature type="binding site" evidence="12">
    <location>
        <position position="91"/>
    </location>
    <ligand>
        <name>Mg(2+)</name>
        <dbReference type="ChEBI" id="CHEBI:18420"/>
        <label>1</label>
    </ligand>
</feature>
<evidence type="ECO:0000256" key="5">
    <source>
        <dbReference type="ARBA" id="ARBA00022679"/>
    </source>
</evidence>
<dbReference type="GO" id="GO:0005829">
    <property type="term" value="C:cytosol"/>
    <property type="evidence" value="ECO:0007669"/>
    <property type="project" value="TreeGrafter"/>
</dbReference>
<keyword evidence="3 12" id="KW-0028">Amino-acid biosynthesis</keyword>
<dbReference type="EC" id="2.4.2.18" evidence="12"/>
<dbReference type="FunFam" id="1.20.970.10:FF:000006">
    <property type="entry name" value="Anthranilate phosphoribosyltransferase"/>
    <property type="match status" value="1"/>
</dbReference>
<feature type="binding site" evidence="12">
    <location>
        <begin position="89"/>
        <end position="92"/>
    </location>
    <ligand>
        <name>5-phospho-alpha-D-ribose 1-diphosphate</name>
        <dbReference type="ChEBI" id="CHEBI:58017"/>
    </ligand>
</feature>
<dbReference type="InterPro" id="IPR005940">
    <property type="entry name" value="Anthranilate_Pribosyl_Tfrase"/>
</dbReference>
<dbReference type="AlphaFoldDB" id="A0A953LWY0"/>
<comment type="caution">
    <text evidence="12">Lacks conserved residue(s) required for the propagation of feature annotation.</text>
</comment>
<gene>
    <name evidence="12 15" type="primary">trpD</name>
    <name evidence="15" type="ORF">K8I29_09400</name>
</gene>
<dbReference type="HAMAP" id="MF_00211">
    <property type="entry name" value="TrpD"/>
    <property type="match status" value="1"/>
</dbReference>
<feature type="binding site" evidence="12">
    <location>
        <position position="79"/>
    </location>
    <ligand>
        <name>5-phospho-alpha-D-ribose 1-diphosphate</name>
        <dbReference type="ChEBI" id="CHEBI:58017"/>
    </ligand>
</feature>
<keyword evidence="9 12" id="KW-0057">Aromatic amino acid biosynthesis</keyword>
<comment type="similarity">
    <text evidence="12">Belongs to the anthranilate phosphoribosyltransferase family.</text>
</comment>
<evidence type="ECO:0000256" key="8">
    <source>
        <dbReference type="ARBA" id="ARBA00022842"/>
    </source>
</evidence>
<keyword evidence="8 12" id="KW-0460">Magnesium</keyword>
<protein>
    <recommendedName>
        <fullName evidence="12">Anthranilate phosphoribosyltransferase</fullName>
        <ecNumber evidence="12">2.4.2.18</ecNumber>
    </recommendedName>
</protein>